<sequence length="191" mass="22296">MKRITAVLVGVVLSIVLNSLSLSKKARADFIYPVIGFQEKQSQTNSSNTTPHKQKKEFTPPEKNYNWIKPDKHDKWQCAYELTYDEDTPDGFKLYVDRDGDNKPDYTYEYYLNGINAFYGGATYEFRLKTSVVPVGGGWKDNGYKAMNVCGPDAIKDLFYKRDDLVRSPYEYEIDEVDYDFYYPEVTFERR</sequence>
<dbReference type="AlphaFoldDB" id="A0A4R1GIG1"/>
<name>A0A4R1GIG1_9BACT</name>
<proteinExistence type="predicted"/>
<organism evidence="2 3">
    <name type="scientific">Phorcysia thermohydrogeniphila</name>
    <dbReference type="NCBI Taxonomy" id="936138"/>
    <lineage>
        <taxon>Bacteria</taxon>
        <taxon>Pseudomonadati</taxon>
        <taxon>Aquificota</taxon>
        <taxon>Aquificia</taxon>
        <taxon>Desulfurobacteriales</taxon>
        <taxon>Desulfurobacteriaceae</taxon>
        <taxon>Phorcysia</taxon>
    </lineage>
</organism>
<gene>
    <name evidence="2" type="ORF">CLV27_1360</name>
</gene>
<feature type="compositionally biased region" description="Polar residues" evidence="1">
    <location>
        <begin position="42"/>
        <end position="51"/>
    </location>
</feature>
<keyword evidence="3" id="KW-1185">Reference proteome</keyword>
<comment type="caution">
    <text evidence="2">The sequence shown here is derived from an EMBL/GenBank/DDBJ whole genome shotgun (WGS) entry which is preliminary data.</text>
</comment>
<dbReference type="Proteomes" id="UP000295777">
    <property type="component" value="Unassembled WGS sequence"/>
</dbReference>
<evidence type="ECO:0000256" key="1">
    <source>
        <dbReference type="SAM" id="MobiDB-lite"/>
    </source>
</evidence>
<dbReference type="EMBL" id="SMFV01000004">
    <property type="protein sequence ID" value="TCK04042.1"/>
    <property type="molecule type" value="Genomic_DNA"/>
</dbReference>
<feature type="region of interest" description="Disordered" evidence="1">
    <location>
        <begin position="42"/>
        <end position="62"/>
    </location>
</feature>
<evidence type="ECO:0000313" key="3">
    <source>
        <dbReference type="Proteomes" id="UP000295777"/>
    </source>
</evidence>
<evidence type="ECO:0000313" key="2">
    <source>
        <dbReference type="EMBL" id="TCK04042.1"/>
    </source>
</evidence>
<dbReference type="RefSeq" id="WP_132527109.1">
    <property type="nucleotide sequence ID" value="NZ_SMFV01000004.1"/>
</dbReference>
<accession>A0A4R1GIG1</accession>
<dbReference type="OrthoDB" id="9812625at2"/>
<reference evidence="2 3" key="1">
    <citation type="submission" date="2019-03" db="EMBL/GenBank/DDBJ databases">
        <title>Genomic Encyclopedia of Archaeal and Bacterial Type Strains, Phase II (KMG-II): from individual species to whole genera.</title>
        <authorList>
            <person name="Goeker M."/>
        </authorList>
    </citation>
    <scope>NUCLEOTIDE SEQUENCE [LARGE SCALE GENOMIC DNA]</scope>
    <source>
        <strain evidence="2 3">DSM 24425</strain>
    </source>
</reference>
<protein>
    <submittedName>
        <fullName evidence="2">Uncharacterized protein</fullName>
    </submittedName>
</protein>